<reference evidence="16 17" key="1">
    <citation type="journal article" date="2012" name="Stand. Genomic Sci.">
        <title>Complete genome sequence of the melanogenic marine bacterium Marinomonas mediterranea type strain (MMB-1(T)).</title>
        <authorList>
            <person name="Lucas-Elio P."/>
            <person name="Goodwin L."/>
            <person name="Woyke T."/>
            <person name="Pitluck S."/>
            <person name="Nolan M."/>
            <person name="Kyrpides N.C."/>
            <person name="Detter J.C."/>
            <person name="Copeland A."/>
            <person name="Teshima H."/>
            <person name="Bruce D."/>
            <person name="Detter C."/>
            <person name="Tapia R."/>
            <person name="Han S."/>
            <person name="Land M.L."/>
            <person name="Ivanova N."/>
            <person name="Mikhailova N."/>
            <person name="Johnston A.W."/>
            <person name="Sanchez-Amat A."/>
        </authorList>
    </citation>
    <scope>NUCLEOTIDE SEQUENCE [LARGE SCALE GENOMIC DNA]</scope>
    <source>
        <strain evidence="17">ATCC 700492 / JCM 21426 / NBRC 103028 / MMB-1</strain>
    </source>
</reference>
<dbReference type="GO" id="GO:0009416">
    <property type="term" value="P:response to light stimulus"/>
    <property type="evidence" value="ECO:0007669"/>
    <property type="project" value="TreeGrafter"/>
</dbReference>
<dbReference type="Proteomes" id="UP000001062">
    <property type="component" value="Chromosome"/>
</dbReference>
<evidence type="ECO:0000256" key="8">
    <source>
        <dbReference type="ARBA" id="ARBA00031671"/>
    </source>
</evidence>
<comment type="similarity">
    <text evidence="2">Belongs to the DNA photolyase class-1 family.</text>
</comment>
<dbReference type="KEGG" id="mme:Marme_1052"/>
<evidence type="ECO:0000256" key="6">
    <source>
        <dbReference type="ARBA" id="ARBA00022827"/>
    </source>
</evidence>
<dbReference type="InterPro" id="IPR036134">
    <property type="entry name" value="Crypto/Photolyase_FAD-like_sf"/>
</dbReference>
<feature type="domain" description="Photolyase/cryptochrome alpha/beta" evidence="15">
    <location>
        <begin position="2"/>
        <end position="157"/>
    </location>
</feature>
<comment type="similarity">
    <text evidence="14">Belongs to the DNA photolyase family.</text>
</comment>
<dbReference type="PATRIC" id="fig|717774.3.peg.1094"/>
<proteinExistence type="inferred from homology"/>
<keyword evidence="16" id="KW-0456">Lyase</keyword>
<evidence type="ECO:0000256" key="5">
    <source>
        <dbReference type="ARBA" id="ARBA00022630"/>
    </source>
</evidence>
<dbReference type="PROSITE" id="PS00691">
    <property type="entry name" value="DNA_PHOTOLYASES_1_2"/>
    <property type="match status" value="1"/>
</dbReference>
<dbReference type="RefSeq" id="WP_013660232.1">
    <property type="nucleotide sequence ID" value="NC_015276.1"/>
</dbReference>
<dbReference type="EC" id="4.1.99.3" evidence="3"/>
<dbReference type="InterPro" id="IPR005101">
    <property type="entry name" value="Cryptochr/Photolyase_FAD-bd"/>
</dbReference>
<dbReference type="PANTHER" id="PTHR11455:SF9">
    <property type="entry name" value="CRYPTOCHROME CIRCADIAN CLOCK 5 ISOFORM X1"/>
    <property type="match status" value="1"/>
</dbReference>
<feature type="binding site" evidence="12">
    <location>
        <position position="301"/>
    </location>
    <ligand>
        <name>FAD</name>
        <dbReference type="ChEBI" id="CHEBI:57692"/>
    </ligand>
</feature>
<dbReference type="Gene3D" id="3.40.50.620">
    <property type="entry name" value="HUPs"/>
    <property type="match status" value="1"/>
</dbReference>
<dbReference type="EMBL" id="CP002583">
    <property type="protein sequence ID" value="ADZ90327.1"/>
    <property type="molecule type" value="Genomic_DNA"/>
</dbReference>
<dbReference type="GO" id="GO:0003677">
    <property type="term" value="F:DNA binding"/>
    <property type="evidence" value="ECO:0007669"/>
    <property type="project" value="TreeGrafter"/>
</dbReference>
<dbReference type="HOGENOM" id="CLU_010348_2_2_6"/>
<dbReference type="PANTHER" id="PTHR11455">
    <property type="entry name" value="CRYPTOCHROME"/>
    <property type="match status" value="1"/>
</dbReference>
<keyword evidence="6 12" id="KW-0274">FAD</keyword>
<dbReference type="GO" id="GO:0071949">
    <property type="term" value="F:FAD binding"/>
    <property type="evidence" value="ECO:0007669"/>
    <property type="project" value="TreeGrafter"/>
</dbReference>
<dbReference type="SUPFAM" id="SSF48173">
    <property type="entry name" value="Cryptochrome/photolyase FAD-binding domain"/>
    <property type="match status" value="1"/>
</dbReference>
<dbReference type="SUPFAM" id="SSF52425">
    <property type="entry name" value="Cryptochrome/photolyase, N-terminal domain"/>
    <property type="match status" value="1"/>
</dbReference>
<feature type="site" description="Electron transfer via tryptophanyl radical" evidence="13">
    <location>
        <position position="389"/>
    </location>
</feature>
<feature type="binding site" evidence="12">
    <location>
        <begin position="304"/>
        <end position="311"/>
    </location>
    <ligand>
        <name>FAD</name>
        <dbReference type="ChEBI" id="CHEBI:57692"/>
    </ligand>
</feature>
<dbReference type="Pfam" id="PF03441">
    <property type="entry name" value="FAD_binding_7"/>
    <property type="match status" value="1"/>
</dbReference>
<evidence type="ECO:0000256" key="9">
    <source>
        <dbReference type="ARBA" id="ARBA00033999"/>
    </source>
</evidence>
<comment type="cofactor">
    <cofactor evidence="12">
        <name>FAD</name>
        <dbReference type="ChEBI" id="CHEBI:57692"/>
    </cofactor>
    <text evidence="12">Binds 1 FAD per subunit.</text>
</comment>
<evidence type="ECO:0000259" key="15">
    <source>
        <dbReference type="PROSITE" id="PS51645"/>
    </source>
</evidence>
<sequence length="497" mass="56894">MATQLVWLRNDLRLTDHPALYGASDMGGAQSITTASEKADSTAASTTTTPDVHIVICMTPEQWCAHSESAAKQSLRVALIDALGKECEQKGIMLHTLHLNTFSECAPALLDLCQSLKCESIWWQSELPFDEQQRDSQVERLLSEHGVTVHHLAPDLIVSQPLLNNQGTPFKVFTPYYRRWIEILKSNAFYSYPEMPSKAKGTYGDVNHSTAINISNEYFANERYRDDIWPANYAHIKETLDSFCSLKEADYEAVREIPSTAGTSLLSPYLALGAVGPRELLSALKNGYQIREEGYWADSIWLKELAWRDFYKQLMWHFPRLSMRQAFKPETEQIIWSKNDTHFQAWCDGQTGFPIVDAAMRQLNQTGWMHNRLRMITASFLTKLLFIDWRKGEDYFMSKLIDGEFAANNGGWQWSASTGCDAVPYFRVFNPTRQSETYDTNGHFIRRFVPELSALSDKEIHSPSVSHRQQCRYPEPIIDYKSARKHAIDAFAEYTHK</sequence>
<dbReference type="Gene3D" id="1.10.579.10">
    <property type="entry name" value="DNA Cyclobutane Dipyrimidine Photolyase, subunit A, domain 3"/>
    <property type="match status" value="1"/>
</dbReference>
<organism evidence="16 17">
    <name type="scientific">Marinomonas mediterranea (strain ATCC 700492 / JCM 21426 / NBRC 103028 / MMB-1)</name>
    <dbReference type="NCBI Taxonomy" id="717774"/>
    <lineage>
        <taxon>Bacteria</taxon>
        <taxon>Pseudomonadati</taxon>
        <taxon>Pseudomonadota</taxon>
        <taxon>Gammaproteobacteria</taxon>
        <taxon>Oceanospirillales</taxon>
        <taxon>Oceanospirillaceae</taxon>
        <taxon>Marinomonas</taxon>
    </lineage>
</organism>
<dbReference type="OrthoDB" id="9772484at2"/>
<dbReference type="InterPro" id="IPR036155">
    <property type="entry name" value="Crypto/Photolyase_N_sf"/>
</dbReference>
<feature type="site" description="Electron transfer via tryptophanyl radical" evidence="13">
    <location>
        <position position="412"/>
    </location>
</feature>
<dbReference type="STRING" id="717774.Marme_1052"/>
<keyword evidence="7 14" id="KW-0157">Chromophore</keyword>
<protein>
    <recommendedName>
        <fullName evidence="4">Deoxyribodipyrimidine photo-lyase</fullName>
        <ecNumber evidence="3">4.1.99.3</ecNumber>
    </recommendedName>
    <alternativeName>
        <fullName evidence="8">DNA photolyase</fullName>
    </alternativeName>
    <alternativeName>
        <fullName evidence="11">Photoreactivating enzyme</fullName>
    </alternativeName>
</protein>
<evidence type="ECO:0000256" key="14">
    <source>
        <dbReference type="RuleBase" id="RU004182"/>
    </source>
</evidence>
<evidence type="ECO:0000313" key="17">
    <source>
        <dbReference type="Proteomes" id="UP000001062"/>
    </source>
</evidence>
<evidence type="ECO:0000256" key="2">
    <source>
        <dbReference type="ARBA" id="ARBA00005862"/>
    </source>
</evidence>
<evidence type="ECO:0000256" key="13">
    <source>
        <dbReference type="PIRSR" id="PIRSR602081-2"/>
    </source>
</evidence>
<evidence type="ECO:0000256" key="1">
    <source>
        <dbReference type="ARBA" id="ARBA00001932"/>
    </source>
</evidence>
<dbReference type="GO" id="GO:0000719">
    <property type="term" value="P:photoreactive repair"/>
    <property type="evidence" value="ECO:0007669"/>
    <property type="project" value="UniProtKB-ARBA"/>
</dbReference>
<dbReference type="PROSITE" id="PS00394">
    <property type="entry name" value="DNA_PHOTOLYASES_1_1"/>
    <property type="match status" value="1"/>
</dbReference>
<keyword evidence="5 12" id="KW-0285">Flavoprotein</keyword>
<dbReference type="InterPro" id="IPR014729">
    <property type="entry name" value="Rossmann-like_a/b/a_fold"/>
</dbReference>
<dbReference type="PRINTS" id="PR00147">
    <property type="entry name" value="DNAPHOTLYASE"/>
</dbReference>
<dbReference type="PROSITE" id="PS51645">
    <property type="entry name" value="PHR_CRY_ALPHA_BETA"/>
    <property type="match status" value="1"/>
</dbReference>
<evidence type="ECO:0000256" key="12">
    <source>
        <dbReference type="PIRSR" id="PIRSR602081-1"/>
    </source>
</evidence>
<evidence type="ECO:0000256" key="4">
    <source>
        <dbReference type="ARBA" id="ARBA00014046"/>
    </source>
</evidence>
<dbReference type="GO" id="GO:0003904">
    <property type="term" value="F:deoxyribodipyrimidine photo-lyase activity"/>
    <property type="evidence" value="ECO:0007669"/>
    <property type="project" value="UniProtKB-EC"/>
</dbReference>
<dbReference type="eggNOG" id="COG0415">
    <property type="taxonomic scope" value="Bacteria"/>
</dbReference>
<dbReference type="AlphaFoldDB" id="F2JTA9"/>
<name>F2JTA9_MARM1</name>
<feature type="site" description="Electron transfer via tryptophanyl radical" evidence="13">
    <location>
        <position position="336"/>
    </location>
</feature>
<feature type="binding site" evidence="12">
    <location>
        <position position="251"/>
    </location>
    <ligand>
        <name>FAD</name>
        <dbReference type="ChEBI" id="CHEBI:57692"/>
    </ligand>
</feature>
<dbReference type="InterPro" id="IPR018394">
    <property type="entry name" value="DNA_photolyase_1_CS_C"/>
</dbReference>
<comment type="function">
    <text evidence="10">Involved in repair of UV radiation-induced DNA damage. Catalyzes the light-dependent monomerization (300-600 nm) of cyclobutyl pyrimidine dimers (in cis-syn configuration), which are formed between adjacent bases on the same DNA strand upon exposure to ultraviolet radiation.</text>
</comment>
<evidence type="ECO:0000313" key="16">
    <source>
        <dbReference type="EMBL" id="ADZ90327.1"/>
    </source>
</evidence>
<dbReference type="InterPro" id="IPR006050">
    <property type="entry name" value="DNA_photolyase_N"/>
</dbReference>
<evidence type="ECO:0000256" key="11">
    <source>
        <dbReference type="ARBA" id="ARBA00083107"/>
    </source>
</evidence>
<evidence type="ECO:0000256" key="7">
    <source>
        <dbReference type="ARBA" id="ARBA00022991"/>
    </source>
</evidence>
<evidence type="ECO:0000256" key="3">
    <source>
        <dbReference type="ARBA" id="ARBA00013149"/>
    </source>
</evidence>
<dbReference type="Gene3D" id="1.25.40.80">
    <property type="match status" value="1"/>
</dbReference>
<accession>F2JTA9</accession>
<keyword evidence="17" id="KW-1185">Reference proteome</keyword>
<gene>
    <name evidence="16" type="ordered locus">Marme_1052</name>
</gene>
<dbReference type="FunFam" id="1.10.579.10:FF:000003">
    <property type="entry name" value="Deoxyribodipyrimidine photo-lyase"/>
    <property type="match status" value="1"/>
</dbReference>
<dbReference type="InterPro" id="IPR002081">
    <property type="entry name" value="Cryptochrome/DNA_photolyase_1"/>
</dbReference>
<dbReference type="Pfam" id="PF00875">
    <property type="entry name" value="DNA_photolyase"/>
    <property type="match status" value="1"/>
</dbReference>
<comment type="catalytic activity">
    <reaction evidence="9">
        <text>cyclobutadipyrimidine (in DNA) = 2 pyrimidine residues (in DNA).</text>
        <dbReference type="EC" id="4.1.99.3"/>
    </reaction>
</comment>
<comment type="cofactor">
    <cofactor evidence="1">
        <name>(6R)-5,10-methylene-5,6,7,8-tetrahydrofolate</name>
        <dbReference type="ChEBI" id="CHEBI:15636"/>
    </cofactor>
</comment>
<evidence type="ECO:0000256" key="10">
    <source>
        <dbReference type="ARBA" id="ARBA00059220"/>
    </source>
</evidence>
<feature type="binding site" evidence="12">
    <location>
        <begin position="263"/>
        <end position="267"/>
    </location>
    <ligand>
        <name>FAD</name>
        <dbReference type="ChEBI" id="CHEBI:57692"/>
    </ligand>
</feature>